<feature type="non-terminal residue" evidence="1">
    <location>
        <position position="85"/>
    </location>
</feature>
<dbReference type="InParanoid" id="A0A194X9D4"/>
<dbReference type="GeneID" id="28818001"/>
<dbReference type="RefSeq" id="XP_018071133.1">
    <property type="nucleotide sequence ID" value="XM_018208275.1"/>
</dbReference>
<name>A0A194X9D4_MOLSC</name>
<dbReference type="OrthoDB" id="3508416at2759"/>
<evidence type="ECO:0000313" key="2">
    <source>
        <dbReference type="Proteomes" id="UP000070700"/>
    </source>
</evidence>
<organism evidence="1 2">
    <name type="scientific">Mollisia scopiformis</name>
    <name type="common">Conifer needle endophyte fungus</name>
    <name type="synonym">Phialocephala scopiformis</name>
    <dbReference type="NCBI Taxonomy" id="149040"/>
    <lineage>
        <taxon>Eukaryota</taxon>
        <taxon>Fungi</taxon>
        <taxon>Dikarya</taxon>
        <taxon>Ascomycota</taxon>
        <taxon>Pezizomycotina</taxon>
        <taxon>Leotiomycetes</taxon>
        <taxon>Helotiales</taxon>
        <taxon>Mollisiaceae</taxon>
        <taxon>Mollisia</taxon>
    </lineage>
</organism>
<dbReference type="KEGG" id="psco:LY89DRAFT_548638"/>
<evidence type="ECO:0000313" key="1">
    <source>
        <dbReference type="EMBL" id="KUJ16778.1"/>
    </source>
</evidence>
<feature type="non-terminal residue" evidence="1">
    <location>
        <position position="1"/>
    </location>
</feature>
<protein>
    <submittedName>
        <fullName evidence="1">Uncharacterized protein</fullName>
    </submittedName>
</protein>
<accession>A0A194X9D4</accession>
<dbReference type="Proteomes" id="UP000070700">
    <property type="component" value="Unassembled WGS sequence"/>
</dbReference>
<dbReference type="EMBL" id="KQ947415">
    <property type="protein sequence ID" value="KUJ16778.1"/>
    <property type="molecule type" value="Genomic_DNA"/>
</dbReference>
<gene>
    <name evidence="1" type="ORF">LY89DRAFT_548638</name>
</gene>
<keyword evidence="2" id="KW-1185">Reference proteome</keyword>
<dbReference type="AlphaFoldDB" id="A0A194X9D4"/>
<sequence>SRVLFVEGPEQMMTVDFWFQYFRQVSVFQWDRVLEHPPVRPGRKCLEFRFARINGQAQTCLQQIQRQEEFVGLVGAWYGLDPCAQ</sequence>
<reference evidence="1 2" key="1">
    <citation type="submission" date="2015-10" db="EMBL/GenBank/DDBJ databases">
        <title>Full genome of DAOMC 229536 Phialocephala scopiformis, a fungal endophyte of spruce producing the potent anti-insectan compound rugulosin.</title>
        <authorList>
            <consortium name="DOE Joint Genome Institute"/>
            <person name="Walker A.K."/>
            <person name="Frasz S.L."/>
            <person name="Seifert K.A."/>
            <person name="Miller J.D."/>
            <person name="Mondo S.J."/>
            <person name="Labutti K."/>
            <person name="Lipzen A."/>
            <person name="Dockter R."/>
            <person name="Kennedy M."/>
            <person name="Grigoriev I.V."/>
            <person name="Spatafora J.W."/>
        </authorList>
    </citation>
    <scope>NUCLEOTIDE SEQUENCE [LARGE SCALE GENOMIC DNA]</scope>
    <source>
        <strain evidence="1 2">CBS 120377</strain>
    </source>
</reference>
<proteinExistence type="predicted"/>